<reference evidence="22" key="2">
    <citation type="submission" date="2025-09" db="UniProtKB">
        <authorList>
            <consortium name="Ensembl"/>
        </authorList>
    </citation>
    <scope>IDENTIFICATION</scope>
</reference>
<keyword evidence="8" id="KW-0862">Zinc</keyword>
<evidence type="ECO:0000256" key="13">
    <source>
        <dbReference type="ARBA" id="ARBA00023163"/>
    </source>
</evidence>
<sequence length="836" mass="90198">MSENGPHTEAPMYFEVEVDPLERDDEEDDKIHFGKDGDLIAEPSSSSGRVYDRTTVLIERDPIRLDEEGEEEGHCGGDEDGVTFLTEGEGDGDEEEGSLAFMTDPDGMSQGYVHHTISPDQIQFTINPGSTPMPRNIEGATLTLHSECPETKQREVKRYQCMFEGCTRTYSTAGNLRTHQKTHRGEYTFVCNQQGCGKAFLTSYSLKIHVRVHTKEKPFECDVQGCEKAFNTLYRLKAHQRLHTGKTFNCESEGCTKYFTTLSDLRKHIRTHTGEKPFRCDHDGCGKAFAASHHLKTHVRTHTGEKPFNCPSDGCEKTFSSQYSLKSHIRGHDKGQSFSVSLAHPLSEDANHSLCLSDLSLISTDSELRENIHNAQNLDLNNATPVKIFELMFQSPENSISQDDAHPSESLAEPFSLDTPTQPGVTEASSLISFSVNPTSSSSCSQNAPPAFMQLNGPQQISDVPQASVQPQNHVTPQQYVALPPTFLQQDSTTQTTPLPPPIATPAPAPALTATAPGPGPAVVAATTTDALAPVAQPVPLANNPGPNSGPGLATTPATITIAPTQNLLQPSLVMSDQNLQWILSSATNSQQNPEQAPHQGAPKVEKVFFTTAIPVGGNAGNSVQQIGLSLPVIIIKQEESCQCQCACRDSAKDKSAKSASSIVSAPAQQQPPEPPPPPLSEPQHHSATSSSSCCPPKSSSKVGEVTLEAPSSSSSSSSTAQTFSTIVSGTAANPPSSDGLASMDVSDFLSLQSPETAANIEALLLVSCLRSLAPHVCLLHPLAHKRRFHPHLESLSEVMPLLSPYIACALKPLSTCSAFCFVWHWDTYSIYTKYV</sequence>
<dbReference type="GO" id="GO:0000978">
    <property type="term" value="F:RNA polymerase II cis-regulatory region sequence-specific DNA binding"/>
    <property type="evidence" value="ECO:0007669"/>
    <property type="project" value="UniProtKB-ARBA"/>
</dbReference>
<evidence type="ECO:0000256" key="4">
    <source>
        <dbReference type="ARBA" id="ARBA00022553"/>
    </source>
</evidence>
<evidence type="ECO:0000256" key="17">
    <source>
        <dbReference type="ARBA" id="ARBA00083009"/>
    </source>
</evidence>
<evidence type="ECO:0000256" key="19">
    <source>
        <dbReference type="PROSITE-ProRule" id="PRU00042"/>
    </source>
</evidence>
<keyword evidence="12" id="KW-0010">Activator</keyword>
<comment type="subcellular location">
    <subcellularLocation>
        <location evidence="2">Cytoplasm</location>
    </subcellularLocation>
    <subcellularLocation>
        <location evidence="1">Nucleus</location>
    </subcellularLocation>
</comment>
<keyword evidence="6" id="KW-0677">Repeat</keyword>
<dbReference type="PROSITE" id="PS00028">
    <property type="entry name" value="ZINC_FINGER_C2H2_1"/>
    <property type="match status" value="6"/>
</dbReference>
<feature type="region of interest" description="Disordered" evidence="20">
    <location>
        <begin position="658"/>
        <end position="721"/>
    </location>
</feature>
<dbReference type="SMART" id="SM00355">
    <property type="entry name" value="ZnF_C2H2"/>
    <property type="match status" value="6"/>
</dbReference>
<evidence type="ECO:0000313" key="22">
    <source>
        <dbReference type="Ensembl" id="ENSNBRP00000012216.1"/>
    </source>
</evidence>
<keyword evidence="13" id="KW-0804">Transcription</keyword>
<evidence type="ECO:0000256" key="1">
    <source>
        <dbReference type="ARBA" id="ARBA00004123"/>
    </source>
</evidence>
<proteinExistence type="predicted"/>
<dbReference type="GeneTree" id="ENSGT00940000157291"/>
<dbReference type="Gene3D" id="3.30.160.60">
    <property type="entry name" value="Classic Zinc Finger"/>
    <property type="match status" value="6"/>
</dbReference>
<dbReference type="GO" id="GO:0045944">
    <property type="term" value="P:positive regulation of transcription by RNA polymerase II"/>
    <property type="evidence" value="ECO:0007669"/>
    <property type="project" value="UniProtKB-ARBA"/>
</dbReference>
<feature type="domain" description="C2H2-type" evidence="21">
    <location>
        <begin position="308"/>
        <end position="337"/>
    </location>
</feature>
<dbReference type="GO" id="GO:0008270">
    <property type="term" value="F:zinc ion binding"/>
    <property type="evidence" value="ECO:0007669"/>
    <property type="project" value="UniProtKB-KW"/>
</dbReference>
<keyword evidence="14" id="KW-0539">Nucleus</keyword>
<keyword evidence="11" id="KW-0238">DNA-binding</keyword>
<organism evidence="22 23">
    <name type="scientific">Neolamprologus brichardi</name>
    <name type="common">Fairy cichlid</name>
    <name type="synonym">Lamprologus brichardi</name>
    <dbReference type="NCBI Taxonomy" id="32507"/>
    <lineage>
        <taxon>Eukaryota</taxon>
        <taxon>Metazoa</taxon>
        <taxon>Chordata</taxon>
        <taxon>Craniata</taxon>
        <taxon>Vertebrata</taxon>
        <taxon>Euteleostomi</taxon>
        <taxon>Actinopterygii</taxon>
        <taxon>Neopterygii</taxon>
        <taxon>Teleostei</taxon>
        <taxon>Neoteleostei</taxon>
        <taxon>Acanthomorphata</taxon>
        <taxon>Ovalentaria</taxon>
        <taxon>Cichlomorphae</taxon>
        <taxon>Cichliformes</taxon>
        <taxon>Cichlidae</taxon>
        <taxon>African cichlids</taxon>
        <taxon>Pseudocrenilabrinae</taxon>
        <taxon>Lamprologini</taxon>
        <taxon>Neolamprologus</taxon>
    </lineage>
</organism>
<feature type="compositionally biased region" description="Pro residues" evidence="20">
    <location>
        <begin position="670"/>
        <end position="681"/>
    </location>
</feature>
<evidence type="ECO:0000259" key="21">
    <source>
        <dbReference type="PROSITE" id="PS50157"/>
    </source>
</evidence>
<dbReference type="InterPro" id="IPR036236">
    <property type="entry name" value="Znf_C2H2_sf"/>
</dbReference>
<dbReference type="PANTHER" id="PTHR46179">
    <property type="entry name" value="ZINC FINGER PROTEIN"/>
    <property type="match status" value="1"/>
</dbReference>
<dbReference type="Proteomes" id="UP000261580">
    <property type="component" value="Unassembled WGS sequence"/>
</dbReference>
<dbReference type="Ensembl" id="ENSNBRT00000012566.1">
    <property type="protein sequence ID" value="ENSNBRP00000012216.1"/>
    <property type="gene ID" value="ENSNBRG00000009532.1"/>
</dbReference>
<dbReference type="STRING" id="32507.ENSNBRP00000012216"/>
<dbReference type="FunFam" id="3.30.160.60:FF:000072">
    <property type="entry name" value="zinc finger protein 143 isoform X1"/>
    <property type="match status" value="1"/>
</dbReference>
<reference evidence="22" key="1">
    <citation type="submission" date="2025-08" db="UniProtKB">
        <authorList>
            <consortium name="Ensembl"/>
        </authorList>
    </citation>
    <scope>IDENTIFICATION</scope>
</reference>
<dbReference type="FunFam" id="3.30.160.60:FF:000397">
    <property type="entry name" value="Metal regulatory transcription factor 1"/>
    <property type="match status" value="1"/>
</dbReference>
<dbReference type="GO" id="GO:0003700">
    <property type="term" value="F:DNA-binding transcription factor activity"/>
    <property type="evidence" value="ECO:0007669"/>
    <property type="project" value="UniProtKB-ARBA"/>
</dbReference>
<protein>
    <recommendedName>
        <fullName evidence="16">Metal regulatory transcription factor 1</fullName>
    </recommendedName>
    <alternativeName>
        <fullName evidence="18">MRE-binding transcription factor</fullName>
    </alternativeName>
    <alternativeName>
        <fullName evidence="17">Transcription factor MTF-1</fullName>
    </alternativeName>
</protein>
<evidence type="ECO:0000256" key="12">
    <source>
        <dbReference type="ARBA" id="ARBA00023159"/>
    </source>
</evidence>
<evidence type="ECO:0000256" key="3">
    <source>
        <dbReference type="ARBA" id="ARBA00022490"/>
    </source>
</evidence>
<evidence type="ECO:0000256" key="7">
    <source>
        <dbReference type="ARBA" id="ARBA00022771"/>
    </source>
</evidence>
<comment type="function">
    <text evidence="15">Zinc-dependent transcriptional regulator of cellular adaption to conditions of exposure to heavy metals. Binds to metal responsive elements (MRE) in promoters and activates the transcription of metallothionein genes like metallothionein-2/MT2A. Also regulates the expression of metalloproteases in response to intracellular zinc and functions as a catabolic regulator of cartilages.</text>
</comment>
<feature type="region of interest" description="Disordered" evidence="20">
    <location>
        <begin position="28"/>
        <end position="48"/>
    </location>
</feature>
<keyword evidence="7 19" id="KW-0863">Zinc-finger</keyword>
<dbReference type="Bgee" id="ENSNBRG00000009532">
    <property type="expression patterns" value="Expressed in blood and 7 other cell types or tissues"/>
</dbReference>
<feature type="region of interest" description="Disordered" evidence="20">
    <location>
        <begin position="398"/>
        <end position="424"/>
    </location>
</feature>
<evidence type="ECO:0000313" key="23">
    <source>
        <dbReference type="Proteomes" id="UP000261580"/>
    </source>
</evidence>
<dbReference type="FunFam" id="3.30.160.60:FF:000199">
    <property type="entry name" value="metal regulatory transcription factor 1"/>
    <property type="match status" value="1"/>
</dbReference>
<feature type="domain" description="C2H2-type" evidence="21">
    <location>
        <begin position="159"/>
        <end position="188"/>
    </location>
</feature>
<dbReference type="GO" id="GO:0005737">
    <property type="term" value="C:cytoplasm"/>
    <property type="evidence" value="ECO:0007669"/>
    <property type="project" value="UniProtKB-SubCell"/>
</dbReference>
<name>A0A3Q4GT17_NEOBR</name>
<dbReference type="GO" id="GO:0010038">
    <property type="term" value="P:response to metal ion"/>
    <property type="evidence" value="ECO:0007669"/>
    <property type="project" value="UniProtKB-ARBA"/>
</dbReference>
<dbReference type="SUPFAM" id="SSF57667">
    <property type="entry name" value="beta-beta-alpha zinc fingers"/>
    <property type="match status" value="4"/>
</dbReference>
<accession>A0A3Q4GT17</accession>
<evidence type="ECO:0000256" key="10">
    <source>
        <dbReference type="ARBA" id="ARBA00023015"/>
    </source>
</evidence>
<dbReference type="PANTHER" id="PTHR46179:SF25">
    <property type="entry name" value="METAL RESPONSE ELEMENT-BINDING TRANSCRIPTION FACTOR-1, ISOFORM C"/>
    <property type="match status" value="1"/>
</dbReference>
<feature type="domain" description="C2H2-type" evidence="21">
    <location>
        <begin position="248"/>
        <end position="277"/>
    </location>
</feature>
<keyword evidence="9" id="KW-0007">Acetylation</keyword>
<dbReference type="Pfam" id="PF00096">
    <property type="entry name" value="zf-C2H2"/>
    <property type="match status" value="6"/>
</dbReference>
<dbReference type="PROSITE" id="PS50157">
    <property type="entry name" value="ZINC_FINGER_C2H2_2"/>
    <property type="match status" value="6"/>
</dbReference>
<evidence type="ECO:0000256" key="20">
    <source>
        <dbReference type="SAM" id="MobiDB-lite"/>
    </source>
</evidence>
<evidence type="ECO:0000256" key="2">
    <source>
        <dbReference type="ARBA" id="ARBA00004496"/>
    </source>
</evidence>
<evidence type="ECO:0000256" key="14">
    <source>
        <dbReference type="ARBA" id="ARBA00023242"/>
    </source>
</evidence>
<dbReference type="InterPro" id="IPR013087">
    <property type="entry name" value="Znf_C2H2_type"/>
</dbReference>
<feature type="compositionally biased region" description="Low complexity" evidence="20">
    <location>
        <begin position="690"/>
        <end position="702"/>
    </location>
</feature>
<evidence type="ECO:0000256" key="9">
    <source>
        <dbReference type="ARBA" id="ARBA00022990"/>
    </source>
</evidence>
<keyword evidence="3" id="KW-0963">Cytoplasm</keyword>
<dbReference type="FunFam" id="3.30.160.60:FF:000125">
    <property type="entry name" value="Putative zinc finger protein 143"/>
    <property type="match status" value="1"/>
</dbReference>
<evidence type="ECO:0000256" key="18">
    <source>
        <dbReference type="ARBA" id="ARBA00083793"/>
    </source>
</evidence>
<evidence type="ECO:0000256" key="11">
    <source>
        <dbReference type="ARBA" id="ARBA00023125"/>
    </source>
</evidence>
<dbReference type="OMA" id="KGHLYNA"/>
<feature type="domain" description="C2H2-type" evidence="21">
    <location>
        <begin position="189"/>
        <end position="218"/>
    </location>
</feature>
<evidence type="ECO:0000256" key="16">
    <source>
        <dbReference type="ARBA" id="ARBA00068055"/>
    </source>
</evidence>
<dbReference type="GO" id="GO:0005654">
    <property type="term" value="C:nucleoplasm"/>
    <property type="evidence" value="ECO:0007669"/>
    <property type="project" value="UniProtKB-ARBA"/>
</dbReference>
<evidence type="ECO:0000256" key="6">
    <source>
        <dbReference type="ARBA" id="ARBA00022737"/>
    </source>
</evidence>
<evidence type="ECO:0000256" key="15">
    <source>
        <dbReference type="ARBA" id="ARBA00056278"/>
    </source>
</evidence>
<keyword evidence="5" id="KW-0479">Metal-binding</keyword>
<dbReference type="InterPro" id="IPR051061">
    <property type="entry name" value="Zinc_finger_trans_reg"/>
</dbReference>
<feature type="compositionally biased region" description="Low complexity" evidence="20">
    <location>
        <begin position="658"/>
        <end position="669"/>
    </location>
</feature>
<dbReference type="AlphaFoldDB" id="A0A3Q4GT17"/>
<dbReference type="FunFam" id="3.30.160.60:FF:000349">
    <property type="entry name" value="metal regulatory transcription factor 1"/>
    <property type="match status" value="1"/>
</dbReference>
<keyword evidence="4" id="KW-0597">Phosphoprotein</keyword>
<dbReference type="FunFam" id="3.30.160.60:FF:000370">
    <property type="entry name" value="Metal regulatory transcription factor 1"/>
    <property type="match status" value="1"/>
</dbReference>
<feature type="domain" description="C2H2-type" evidence="21">
    <location>
        <begin position="278"/>
        <end position="307"/>
    </location>
</feature>
<keyword evidence="23" id="KW-1185">Reference proteome</keyword>
<keyword evidence="10" id="KW-0805">Transcription regulation</keyword>
<evidence type="ECO:0000256" key="8">
    <source>
        <dbReference type="ARBA" id="ARBA00022833"/>
    </source>
</evidence>
<feature type="domain" description="C2H2-type" evidence="21">
    <location>
        <begin position="219"/>
        <end position="248"/>
    </location>
</feature>
<evidence type="ECO:0000256" key="5">
    <source>
        <dbReference type="ARBA" id="ARBA00022723"/>
    </source>
</evidence>
<feature type="compositionally biased region" description="Basic and acidic residues" evidence="20">
    <location>
        <begin position="29"/>
        <end position="38"/>
    </location>
</feature>